<accession>A0ACC2QVR7</accession>
<comment type="caution">
    <text evidence="1">The sequence shown here is derived from an EMBL/GenBank/DDBJ whole genome shotgun (WGS) entry which is preliminary data.</text>
</comment>
<name>A0ACC2QVR7_9NEOP</name>
<dbReference type="EMBL" id="CM056783">
    <property type="protein sequence ID" value="KAJ8727085.1"/>
    <property type="molecule type" value="Genomic_DNA"/>
</dbReference>
<proteinExistence type="predicted"/>
<keyword evidence="2" id="KW-1185">Reference proteome</keyword>
<dbReference type="Proteomes" id="UP001231649">
    <property type="component" value="Chromosome 7"/>
</dbReference>
<evidence type="ECO:0000313" key="2">
    <source>
        <dbReference type="Proteomes" id="UP001231649"/>
    </source>
</evidence>
<reference evidence="1" key="1">
    <citation type="submission" date="2023-03" db="EMBL/GenBank/DDBJ databases">
        <title>Chromosome-level genomes of two armyworms, Mythimna separata and Mythimna loreyi, provide insights into the biosynthesis and reception of sex pheromones.</title>
        <authorList>
            <person name="Zhao H."/>
        </authorList>
    </citation>
    <scope>NUCLEOTIDE SEQUENCE</scope>
    <source>
        <strain evidence="1">BeijingLab</strain>
    </source>
</reference>
<gene>
    <name evidence="1" type="ORF">PYW08_015482</name>
</gene>
<evidence type="ECO:0000313" key="1">
    <source>
        <dbReference type="EMBL" id="KAJ8727085.1"/>
    </source>
</evidence>
<organism evidence="1 2">
    <name type="scientific">Mythimna loreyi</name>
    <dbReference type="NCBI Taxonomy" id="667449"/>
    <lineage>
        <taxon>Eukaryota</taxon>
        <taxon>Metazoa</taxon>
        <taxon>Ecdysozoa</taxon>
        <taxon>Arthropoda</taxon>
        <taxon>Hexapoda</taxon>
        <taxon>Insecta</taxon>
        <taxon>Pterygota</taxon>
        <taxon>Neoptera</taxon>
        <taxon>Endopterygota</taxon>
        <taxon>Lepidoptera</taxon>
        <taxon>Glossata</taxon>
        <taxon>Ditrysia</taxon>
        <taxon>Noctuoidea</taxon>
        <taxon>Noctuidae</taxon>
        <taxon>Noctuinae</taxon>
        <taxon>Hadenini</taxon>
        <taxon>Mythimna</taxon>
    </lineage>
</organism>
<sequence length="341" mass="37441">MLKLYTRLLQTKAQAKIKCMPVRNVQVSVIGAAGELGSNVSLLLKQNHKIKRLQLYDDDEKVIGAAIELNHLPGGAIVSGFAGDDLNEAIRSSQLILMVHRIPRKPGKKREAMIAANAPSLHKLCRAMADENPDAFLAIASNPINSMVPFASSILYKYGIYNPFKVFGITQIDINRTRACTAKALKVSSNNLFVPVIGGHSDETIIPLFSYMTPVEYTVDPCQADSLTHLVRKIGTEIVFRKQGTEAAVAAVAWSINEFCDSLIDAINGNEVDATCYIANPYFGTRFFAGHSTIGPYGVIRPFRKIPLNDYETFLVNRSVPIINSDVSLGEDHVKILIPKL</sequence>
<protein>
    <submittedName>
        <fullName evidence="1">Uncharacterized protein</fullName>
    </submittedName>
</protein>